<reference evidence="4 5" key="1">
    <citation type="journal article" date="2018" name="J. Invertebr. Pathol.">
        <title>New genotyping method for the causative agent of crayfish plague (Aphanomyces astaci) based on whole genome data.</title>
        <authorList>
            <person name="Minardi D."/>
            <person name="Studholme D.J."/>
            <person name="van der Giezen M."/>
            <person name="Pretto T."/>
            <person name="Oidtmann B."/>
        </authorList>
    </citation>
    <scope>NUCLEOTIDE SEQUENCE [LARGE SCALE GENOMIC DNA]</scope>
    <source>
        <strain evidence="4 5">KB13</strain>
    </source>
</reference>
<dbReference type="EMBL" id="QUTF01016331">
    <property type="protein sequence ID" value="RHZ07149.1"/>
    <property type="molecule type" value="Genomic_DNA"/>
</dbReference>
<evidence type="ECO:0000313" key="6">
    <source>
        <dbReference type="Proteomes" id="UP000286510"/>
    </source>
</evidence>
<evidence type="ECO:0000313" key="5">
    <source>
        <dbReference type="Proteomes" id="UP000275652"/>
    </source>
</evidence>
<gene>
    <name evidence="3" type="ORF">DYB26_004525</name>
    <name evidence="4" type="ORF">DYB28_005387</name>
</gene>
<name>A0A3L6VHA2_APHAT</name>
<dbReference type="SUPFAM" id="SSF50729">
    <property type="entry name" value="PH domain-like"/>
    <property type="match status" value="1"/>
</dbReference>
<sequence>MSPQVRSALAKGLPLPPTTSEAGQATTETRTATVLSIDEDEQEGGNSPPPQQVASPPKQEGKKVAPKQGLIKRGYVERMVTCFKFFFVLLVRKGSVGIYTHEDDMAPVEVYKLAGYTIRVKSEKRRPHQFKVEHATLTPIRLCVSSLREMNEWITAFSQAIDACNASDTIRGDSNHVV</sequence>
<evidence type="ECO:0000313" key="3">
    <source>
        <dbReference type="EMBL" id="RHZ07149.1"/>
    </source>
</evidence>
<comment type="caution">
    <text evidence="3">The sequence shown here is derived from an EMBL/GenBank/DDBJ whole genome shotgun (WGS) entry which is preliminary data.</text>
</comment>
<organism evidence="3 6">
    <name type="scientific">Aphanomyces astaci</name>
    <name type="common">Crayfish plague agent</name>
    <dbReference type="NCBI Taxonomy" id="112090"/>
    <lineage>
        <taxon>Eukaryota</taxon>
        <taxon>Sar</taxon>
        <taxon>Stramenopiles</taxon>
        <taxon>Oomycota</taxon>
        <taxon>Saprolegniomycetes</taxon>
        <taxon>Saprolegniales</taxon>
        <taxon>Verrucalvaceae</taxon>
        <taxon>Aphanomyces</taxon>
    </lineage>
</organism>
<evidence type="ECO:0000259" key="2">
    <source>
        <dbReference type="PROSITE" id="PS50003"/>
    </source>
</evidence>
<dbReference type="InterPro" id="IPR011993">
    <property type="entry name" value="PH-like_dom_sf"/>
</dbReference>
<dbReference type="EMBL" id="QUTI01021973">
    <property type="protein sequence ID" value="RLO08265.1"/>
    <property type="molecule type" value="Genomic_DNA"/>
</dbReference>
<dbReference type="SMART" id="SM00233">
    <property type="entry name" value="PH"/>
    <property type="match status" value="1"/>
</dbReference>
<evidence type="ECO:0000313" key="4">
    <source>
        <dbReference type="EMBL" id="RLO08265.1"/>
    </source>
</evidence>
<reference evidence="3 6" key="2">
    <citation type="submission" date="2018-08" db="EMBL/GenBank/DDBJ databases">
        <title>Aphanomyces genome sequencing and annotation.</title>
        <authorList>
            <person name="Minardi D."/>
            <person name="Oidtmann B."/>
            <person name="Van Der Giezen M."/>
            <person name="Studholme D.J."/>
        </authorList>
    </citation>
    <scope>NUCLEOTIDE SEQUENCE [LARGE SCALE GENOMIC DNA]</scope>
    <source>
        <strain evidence="3 6">FDL457</strain>
    </source>
</reference>
<feature type="compositionally biased region" description="Polar residues" evidence="1">
    <location>
        <begin position="18"/>
        <end position="34"/>
    </location>
</feature>
<dbReference type="Gene3D" id="2.30.29.30">
    <property type="entry name" value="Pleckstrin-homology domain (PH domain)/Phosphotyrosine-binding domain (PTB)"/>
    <property type="match status" value="1"/>
</dbReference>
<dbReference type="VEuPathDB" id="FungiDB:H257_18070"/>
<feature type="region of interest" description="Disordered" evidence="1">
    <location>
        <begin position="1"/>
        <end position="67"/>
    </location>
</feature>
<dbReference type="InterPro" id="IPR001849">
    <property type="entry name" value="PH_domain"/>
</dbReference>
<accession>A0A3L6VHA2</accession>
<dbReference type="Proteomes" id="UP000275652">
    <property type="component" value="Unassembled WGS sequence"/>
</dbReference>
<evidence type="ECO:0000256" key="1">
    <source>
        <dbReference type="SAM" id="MobiDB-lite"/>
    </source>
</evidence>
<protein>
    <recommendedName>
        <fullName evidence="2">PH domain-containing protein</fullName>
    </recommendedName>
</protein>
<dbReference type="AlphaFoldDB" id="A0A3L6VHA2"/>
<dbReference type="PROSITE" id="PS50003">
    <property type="entry name" value="PH_DOMAIN"/>
    <property type="match status" value="1"/>
</dbReference>
<dbReference type="Proteomes" id="UP000286510">
    <property type="component" value="Unassembled WGS sequence"/>
</dbReference>
<dbReference type="Pfam" id="PF00169">
    <property type="entry name" value="PH"/>
    <property type="match status" value="1"/>
</dbReference>
<feature type="domain" description="PH" evidence="2">
    <location>
        <begin position="69"/>
        <end position="162"/>
    </location>
</feature>
<proteinExistence type="predicted"/>